<dbReference type="AlphaFoldDB" id="A0A1V6N4B8"/>
<keyword evidence="4 5" id="KW-0472">Membrane</keyword>
<dbReference type="InterPro" id="IPR001694">
    <property type="entry name" value="NADH_UbQ_OxRdtase_su1/FPO"/>
</dbReference>
<keyword evidence="3 5" id="KW-1133">Transmembrane helix</keyword>
<feature type="transmembrane region" description="Helical" evidence="5">
    <location>
        <begin position="170"/>
        <end position="189"/>
    </location>
</feature>
<feature type="transmembrane region" description="Helical" evidence="5">
    <location>
        <begin position="73"/>
        <end position="92"/>
    </location>
</feature>
<protein>
    <submittedName>
        <fullName evidence="6">Energy-converting hydrogenase B, subunit O</fullName>
    </submittedName>
</protein>
<evidence type="ECO:0000256" key="4">
    <source>
        <dbReference type="ARBA" id="ARBA00023136"/>
    </source>
</evidence>
<feature type="transmembrane region" description="Helical" evidence="5">
    <location>
        <begin position="251"/>
        <end position="272"/>
    </location>
</feature>
<dbReference type="RefSeq" id="WP_211272908.1">
    <property type="nucleotide sequence ID" value="NZ_BBET01000020.1"/>
</dbReference>
<evidence type="ECO:0000256" key="5">
    <source>
        <dbReference type="SAM" id="Phobius"/>
    </source>
</evidence>
<evidence type="ECO:0000256" key="2">
    <source>
        <dbReference type="ARBA" id="ARBA00022692"/>
    </source>
</evidence>
<feature type="transmembrane region" description="Helical" evidence="5">
    <location>
        <begin position="6"/>
        <end position="30"/>
    </location>
</feature>
<proteinExistence type="predicted"/>
<keyword evidence="2 5" id="KW-0812">Transmembrane</keyword>
<evidence type="ECO:0000256" key="1">
    <source>
        <dbReference type="ARBA" id="ARBA00004141"/>
    </source>
</evidence>
<evidence type="ECO:0000256" key="3">
    <source>
        <dbReference type="ARBA" id="ARBA00022989"/>
    </source>
</evidence>
<dbReference type="GO" id="GO:0005886">
    <property type="term" value="C:plasma membrane"/>
    <property type="evidence" value="ECO:0007669"/>
    <property type="project" value="TreeGrafter"/>
</dbReference>
<feature type="transmembrane region" description="Helical" evidence="5">
    <location>
        <begin position="312"/>
        <end position="331"/>
    </location>
</feature>
<evidence type="ECO:0000313" key="7">
    <source>
        <dbReference type="Proteomes" id="UP000191661"/>
    </source>
</evidence>
<evidence type="ECO:0000313" key="6">
    <source>
        <dbReference type="EMBL" id="OQD59548.1"/>
    </source>
</evidence>
<name>A0A1V6N4B8_METAZ</name>
<dbReference type="PANTHER" id="PTHR43359:SF1">
    <property type="entry name" value="FORMATE HYDROGENLYASE SUBUNIT 4-RELATED"/>
    <property type="match status" value="1"/>
</dbReference>
<dbReference type="OrthoDB" id="15253at2157"/>
<comment type="caution">
    <text evidence="6">The sequence shown here is derived from an EMBL/GenBank/DDBJ whole genome shotgun (WGS) entry which is preliminary data.</text>
</comment>
<reference evidence="6 7" key="1">
    <citation type="submission" date="2014-12" db="EMBL/GenBank/DDBJ databases">
        <title>Genome sequence of Methanobrevibacter arboriphilicus DH1, DSM1125.</title>
        <authorList>
            <person name="Poehlein A."/>
            <person name="Thauer R.K."/>
            <person name="Seedorf H."/>
            <person name="Daniel R."/>
        </authorList>
    </citation>
    <scope>NUCLEOTIDE SEQUENCE [LARGE SCALE GENOMIC DNA]</scope>
    <source>
        <strain evidence="6 7">DH1</strain>
    </source>
</reference>
<comment type="subcellular location">
    <subcellularLocation>
        <location evidence="1">Membrane</location>
        <topology evidence="1">Multi-pass membrane protein</topology>
    </subcellularLocation>
</comment>
<dbReference type="PANTHER" id="PTHR43359">
    <property type="entry name" value="FORMATE HYDROGENLYASE SUBUNIT 4"/>
    <property type="match status" value="1"/>
</dbReference>
<feature type="transmembrane region" description="Helical" evidence="5">
    <location>
        <begin position="201"/>
        <end position="221"/>
    </location>
</feature>
<keyword evidence="7" id="KW-1185">Reference proteome</keyword>
<dbReference type="InterPro" id="IPR052561">
    <property type="entry name" value="ComplexI_Subunit1"/>
</dbReference>
<dbReference type="Proteomes" id="UP000191661">
    <property type="component" value="Unassembled WGS sequence"/>
</dbReference>
<dbReference type="EMBL" id="JXMW01000003">
    <property type="protein sequence ID" value="OQD59548.1"/>
    <property type="molecule type" value="Genomic_DNA"/>
</dbReference>
<dbReference type="Pfam" id="PF00146">
    <property type="entry name" value="NADHdh"/>
    <property type="match status" value="2"/>
</dbReference>
<gene>
    <name evidence="6" type="primary">ehbO</name>
    <name evidence="6" type="ORF">MBBAR_3c02050</name>
</gene>
<accession>A0A1V6N4B8</accession>
<organism evidence="6 7">
    <name type="scientific">Methanobrevibacter arboriphilus JCM 13429 = DSM 1125</name>
    <dbReference type="NCBI Taxonomy" id="1300164"/>
    <lineage>
        <taxon>Archaea</taxon>
        <taxon>Methanobacteriati</taxon>
        <taxon>Methanobacteriota</taxon>
        <taxon>Methanomada group</taxon>
        <taxon>Methanobacteria</taxon>
        <taxon>Methanobacteriales</taxon>
        <taxon>Methanobacteriaceae</taxon>
        <taxon>Methanobrevibacter</taxon>
    </lineage>
</organism>
<feature type="transmembrane region" description="Helical" evidence="5">
    <location>
        <begin position="278"/>
        <end position="300"/>
    </location>
</feature>
<sequence>MSNITIIYSILAVIGTLVLALIVGTFLPGIERKYIQARIQQRIGPPVTSPGIMAPIKFFFKENISPNSPVPTLYKSLPIVSFIVVILILLALTPQMYFFGALASIIAIVGFLKVEEVAYVLMGSLSKSVMSLGLPFPDIVKGASHPNVQRSYLEDLSSNRAFRMIAFGSFPLYLSIFIPVAITGSIFLGDIVAYQQVHGPFLFTVAGVIGTIVFFIGYMILLNEYPFNILKAKADVIEGPYMEYASKYRSFVYITRGFLMFTLGALFSVLFIGLPPNIFSWGILVNILVAVIFPVIMGIMSAFSPVFTYRQFYPVVIASSLLGVLAIAIGLL</sequence>